<dbReference type="PANTHER" id="PTHR42755">
    <property type="entry name" value="3-DEOXY-MANNO-OCTULOSONATE CYTIDYLYLTRANSFERASE"/>
    <property type="match status" value="1"/>
</dbReference>
<comment type="function">
    <text evidence="8">Involved in lipopolysaccharide (LPS) biosynthesis. Catalyzes the transfer of 3-deoxy-D-manno-octulosonate (Kdo) residue(s) from CMP-Kdo to lipid IV(A), the tetraacyldisaccharide-1,4'-bisphosphate precursor of lipid A.</text>
</comment>
<keyword evidence="11" id="KW-1185">Reference proteome</keyword>
<evidence type="ECO:0000256" key="7">
    <source>
        <dbReference type="PIRSR" id="PIRSR639901-1"/>
    </source>
</evidence>
<dbReference type="Pfam" id="PF04413">
    <property type="entry name" value="Glycos_transf_N"/>
    <property type="match status" value="1"/>
</dbReference>
<organism evidence="10 11">
    <name type="scientific">Sphingobacterium yanglingense</name>
    <dbReference type="NCBI Taxonomy" id="1437280"/>
    <lineage>
        <taxon>Bacteria</taxon>
        <taxon>Pseudomonadati</taxon>
        <taxon>Bacteroidota</taxon>
        <taxon>Sphingobacteriia</taxon>
        <taxon>Sphingobacteriales</taxon>
        <taxon>Sphingobacteriaceae</taxon>
        <taxon>Sphingobacterium</taxon>
    </lineage>
</organism>
<dbReference type="UniPathway" id="UPA00958"/>
<evidence type="ECO:0000256" key="1">
    <source>
        <dbReference type="ARBA" id="ARBA00004713"/>
    </source>
</evidence>
<dbReference type="GO" id="GO:0005886">
    <property type="term" value="C:plasma membrane"/>
    <property type="evidence" value="ECO:0007669"/>
    <property type="project" value="UniProtKB-SubCell"/>
</dbReference>
<dbReference type="GO" id="GO:0009245">
    <property type="term" value="P:lipid A biosynthetic process"/>
    <property type="evidence" value="ECO:0007669"/>
    <property type="project" value="TreeGrafter"/>
</dbReference>
<dbReference type="Proteomes" id="UP000295292">
    <property type="component" value="Unassembled WGS sequence"/>
</dbReference>
<evidence type="ECO:0000313" key="11">
    <source>
        <dbReference type="Proteomes" id="UP000295292"/>
    </source>
</evidence>
<dbReference type="OrthoDB" id="9789797at2"/>
<dbReference type="EMBL" id="SNYV01000016">
    <property type="protein sequence ID" value="TDQ75921.1"/>
    <property type="molecule type" value="Genomic_DNA"/>
</dbReference>
<evidence type="ECO:0000256" key="2">
    <source>
        <dbReference type="ARBA" id="ARBA00012621"/>
    </source>
</evidence>
<evidence type="ECO:0000256" key="6">
    <source>
        <dbReference type="ARBA" id="ARBA00049183"/>
    </source>
</evidence>
<comment type="similarity">
    <text evidence="8">Belongs to the glycosyltransferase group 1 family.</text>
</comment>
<gene>
    <name evidence="10" type="ORF">CLV99_3616</name>
</gene>
<dbReference type="GO" id="GO:0043842">
    <property type="term" value="F:Kdo transferase activity"/>
    <property type="evidence" value="ECO:0007669"/>
    <property type="project" value="UniProtKB-EC"/>
</dbReference>
<keyword evidence="8" id="KW-0448">Lipopolysaccharide biosynthesis</keyword>
<dbReference type="InterPro" id="IPR038107">
    <property type="entry name" value="Glycos_transf_N_sf"/>
</dbReference>
<reference evidence="10 11" key="1">
    <citation type="submission" date="2019-03" db="EMBL/GenBank/DDBJ databases">
        <title>Genomic Encyclopedia of Archaeal and Bacterial Type Strains, Phase II (KMG-II): from individual species to whole genera.</title>
        <authorList>
            <person name="Goeker M."/>
        </authorList>
    </citation>
    <scope>NUCLEOTIDE SEQUENCE [LARGE SCALE GENOMIC DNA]</scope>
    <source>
        <strain evidence="10 11">DSM 28353</strain>
    </source>
</reference>
<proteinExistence type="inferred from homology"/>
<evidence type="ECO:0000256" key="4">
    <source>
        <dbReference type="ARBA" id="ARBA00022679"/>
    </source>
</evidence>
<comment type="caution">
    <text evidence="10">The sequence shown here is derived from an EMBL/GenBank/DDBJ whole genome shotgun (WGS) entry which is preliminary data.</text>
</comment>
<evidence type="ECO:0000313" key="10">
    <source>
        <dbReference type="EMBL" id="TDQ75921.1"/>
    </source>
</evidence>
<dbReference type="RefSeq" id="WP_133585804.1">
    <property type="nucleotide sequence ID" value="NZ_SNYV01000016.1"/>
</dbReference>
<accession>A0A4R6W9Q0</accession>
<dbReference type="Gene3D" id="3.40.50.2000">
    <property type="entry name" value="Glycogen Phosphorylase B"/>
    <property type="match status" value="1"/>
</dbReference>
<evidence type="ECO:0000256" key="3">
    <source>
        <dbReference type="ARBA" id="ARBA00019077"/>
    </source>
</evidence>
<dbReference type="GO" id="GO:0009244">
    <property type="term" value="P:lipopolysaccharide core region biosynthetic process"/>
    <property type="evidence" value="ECO:0007669"/>
    <property type="project" value="UniProtKB-UniRule"/>
</dbReference>
<evidence type="ECO:0000256" key="8">
    <source>
        <dbReference type="RuleBase" id="RU365103"/>
    </source>
</evidence>
<comment type="pathway">
    <text evidence="1 8">Bacterial outer membrane biogenesis; LPS core biosynthesis.</text>
</comment>
<comment type="subcellular location">
    <subcellularLocation>
        <location evidence="8">Cell membrane</location>
    </subcellularLocation>
</comment>
<name>A0A4R6W9Q0_9SPHI</name>
<dbReference type="AlphaFoldDB" id="A0A4R6W9Q0"/>
<dbReference type="InterPro" id="IPR007507">
    <property type="entry name" value="Glycos_transf_N"/>
</dbReference>
<keyword evidence="4 8" id="KW-0808">Transferase</keyword>
<dbReference type="EC" id="2.4.99.12" evidence="2 8"/>
<dbReference type="PANTHER" id="PTHR42755:SF1">
    <property type="entry name" value="3-DEOXY-D-MANNO-OCTULOSONIC ACID TRANSFERASE, MITOCHONDRIAL-RELATED"/>
    <property type="match status" value="1"/>
</dbReference>
<sequence length="416" mass="48042">MRLLYDLGIWFYGMLLRGLSVFHRKARLWVDGRKGGVGAIEQTIEKGQKHIWFHFASLGEFEQGRSVLEQIKKRFPQEKIVITFFSPSGFEIRKNTPLADYVFYLPEDTKRNARRFIAAIQPKFAVFTKYEYWYHYFDTLKQQDIQLLMISAIFREEQLFFKPYGGFYRQMLKKVSFFFTQNMDSVHMLKWIGITNAGLAGDTRFDRVVELPRQHVENRAVERFSCGEQVLVAGSTWPKDELLLQSLIAESVGWKLVLAPHEIDRSHINEICELFPGCLLYSQFASYEAEELQHARVLVIDNIGMLSSLYYYADIAYIGGGFGAGIHNTLEAVAYGKPVIFGPKYEKFQEALDLVTLMVGFSISNYAELREVFAALQDVEKRKEIGNMGLEYVKQRAGATQIIMKYLETEGLLDIH</sequence>
<keyword evidence="8" id="KW-1003">Cell membrane</keyword>
<dbReference type="InterPro" id="IPR039901">
    <property type="entry name" value="Kdotransferase"/>
</dbReference>
<dbReference type="Gene3D" id="3.40.50.11720">
    <property type="entry name" value="3-Deoxy-D-manno-octulosonic-acid transferase, N-terminal domain"/>
    <property type="match status" value="1"/>
</dbReference>
<feature type="domain" description="3-deoxy-D-manno-octulosonic-acid transferase N-terminal" evidence="9">
    <location>
        <begin position="45"/>
        <end position="206"/>
    </location>
</feature>
<comment type="catalytic activity">
    <reaction evidence="6 8">
        <text>lipid IVA (E. coli) + CMP-3-deoxy-beta-D-manno-octulosonate = alpha-Kdo-(2-&gt;6)-lipid IVA (E. coli) + CMP + H(+)</text>
        <dbReference type="Rhea" id="RHEA:28066"/>
        <dbReference type="ChEBI" id="CHEBI:15378"/>
        <dbReference type="ChEBI" id="CHEBI:58603"/>
        <dbReference type="ChEBI" id="CHEBI:60364"/>
        <dbReference type="ChEBI" id="CHEBI:60377"/>
        <dbReference type="ChEBI" id="CHEBI:85987"/>
        <dbReference type="EC" id="2.4.99.12"/>
    </reaction>
</comment>
<protein>
    <recommendedName>
        <fullName evidence="3 8">3-deoxy-D-manno-octulosonic acid transferase</fullName>
        <shortName evidence="8">Kdo transferase</shortName>
        <ecNumber evidence="2 8">2.4.99.12</ecNumber>
    </recommendedName>
    <alternativeName>
        <fullName evidence="5 8">Lipid IV(A) 3-deoxy-D-manno-octulosonic acid transferase</fullName>
    </alternativeName>
</protein>
<dbReference type="SUPFAM" id="SSF53756">
    <property type="entry name" value="UDP-Glycosyltransferase/glycogen phosphorylase"/>
    <property type="match status" value="1"/>
</dbReference>
<keyword evidence="8" id="KW-0472">Membrane</keyword>
<evidence type="ECO:0000256" key="5">
    <source>
        <dbReference type="ARBA" id="ARBA00031445"/>
    </source>
</evidence>
<feature type="active site" description="Proton acceptor" evidence="7">
    <location>
        <position position="60"/>
    </location>
</feature>
<evidence type="ECO:0000259" key="9">
    <source>
        <dbReference type="Pfam" id="PF04413"/>
    </source>
</evidence>